<dbReference type="PANTHER" id="PTHR10809">
    <property type="entry name" value="VESICLE-ASSOCIATED MEMBRANE PROTEIN-ASSOCIATED PROTEIN"/>
    <property type="match status" value="1"/>
</dbReference>
<proteinExistence type="inferred from homology"/>
<keyword evidence="4" id="KW-1133">Transmembrane helix</keyword>
<dbReference type="OrthoDB" id="264603at2759"/>
<dbReference type="GO" id="GO:0061817">
    <property type="term" value="P:endoplasmic reticulum-plasma membrane tethering"/>
    <property type="evidence" value="ECO:0007669"/>
    <property type="project" value="TreeGrafter"/>
</dbReference>
<keyword evidence="3" id="KW-0812">Transmembrane</keyword>
<gene>
    <name evidence="8" type="ORF">BJ684DRAFT_3971</name>
</gene>
<dbReference type="SUPFAM" id="SSF49354">
    <property type="entry name" value="PapD-like"/>
    <property type="match status" value="1"/>
</dbReference>
<dbReference type="EMBL" id="KZ987960">
    <property type="protein sequence ID" value="RKP13706.1"/>
    <property type="molecule type" value="Genomic_DNA"/>
</dbReference>
<evidence type="ECO:0000259" key="7">
    <source>
        <dbReference type="PROSITE" id="PS50202"/>
    </source>
</evidence>
<dbReference type="PROSITE" id="PS50202">
    <property type="entry name" value="MSP"/>
    <property type="match status" value="1"/>
</dbReference>
<evidence type="ECO:0000313" key="8">
    <source>
        <dbReference type="EMBL" id="RKP13706.1"/>
    </source>
</evidence>
<dbReference type="PANTHER" id="PTHR10809:SF6">
    <property type="entry name" value="AT11025P-RELATED"/>
    <property type="match status" value="1"/>
</dbReference>
<dbReference type="GO" id="GO:0005789">
    <property type="term" value="C:endoplasmic reticulum membrane"/>
    <property type="evidence" value="ECO:0007669"/>
    <property type="project" value="InterPro"/>
</dbReference>
<dbReference type="GO" id="GO:0090158">
    <property type="term" value="P:endoplasmic reticulum membrane organization"/>
    <property type="evidence" value="ECO:0007669"/>
    <property type="project" value="TreeGrafter"/>
</dbReference>
<organism evidence="8 9">
    <name type="scientific">Piptocephalis cylindrospora</name>
    <dbReference type="NCBI Taxonomy" id="1907219"/>
    <lineage>
        <taxon>Eukaryota</taxon>
        <taxon>Fungi</taxon>
        <taxon>Fungi incertae sedis</taxon>
        <taxon>Zoopagomycota</taxon>
        <taxon>Zoopagomycotina</taxon>
        <taxon>Zoopagomycetes</taxon>
        <taxon>Zoopagales</taxon>
        <taxon>Piptocephalidaceae</taxon>
        <taxon>Piptocephalis</taxon>
    </lineage>
</organism>
<name>A0A4P9Y421_9FUNG</name>
<dbReference type="InterPro" id="IPR016763">
    <property type="entry name" value="VAP"/>
</dbReference>
<sequence length="154" mass="17028">MSIELSPDTQLAFHRPLTQTVKQKLIIKNTSSSTVAFKVKTTSPKQYCVRPNAGTIEPGSWQDIQVVSQPMVEDPPEGYKCKDKFLVQSIALTSEREGLDLVDLWHQVERTAKSDIHEKKLRCVYLAPDAQIEGGGSSPTSHSDSLDPVSSHLP</sequence>
<keyword evidence="5" id="KW-0472">Membrane</keyword>
<dbReference type="InterPro" id="IPR000535">
    <property type="entry name" value="MSP_dom"/>
</dbReference>
<protein>
    <submittedName>
        <fullName evidence="8">PapD-like protein</fullName>
    </submittedName>
</protein>
<dbReference type="InterPro" id="IPR008962">
    <property type="entry name" value="PapD-like_sf"/>
</dbReference>
<feature type="non-terminal residue" evidence="8">
    <location>
        <position position="154"/>
    </location>
</feature>
<reference evidence="9" key="1">
    <citation type="journal article" date="2018" name="Nat. Microbiol.">
        <title>Leveraging single-cell genomics to expand the fungal tree of life.</title>
        <authorList>
            <person name="Ahrendt S.R."/>
            <person name="Quandt C.A."/>
            <person name="Ciobanu D."/>
            <person name="Clum A."/>
            <person name="Salamov A."/>
            <person name="Andreopoulos B."/>
            <person name="Cheng J.F."/>
            <person name="Woyke T."/>
            <person name="Pelin A."/>
            <person name="Henrissat B."/>
            <person name="Reynolds N.K."/>
            <person name="Benny G.L."/>
            <person name="Smith M.E."/>
            <person name="James T.Y."/>
            <person name="Grigoriev I.V."/>
        </authorList>
    </citation>
    <scope>NUCLEOTIDE SEQUENCE [LARGE SCALE GENOMIC DNA]</scope>
</reference>
<dbReference type="GO" id="GO:0033149">
    <property type="term" value="F:FFAT motif binding"/>
    <property type="evidence" value="ECO:0007669"/>
    <property type="project" value="TreeGrafter"/>
</dbReference>
<dbReference type="AlphaFoldDB" id="A0A4P9Y421"/>
<evidence type="ECO:0000256" key="3">
    <source>
        <dbReference type="ARBA" id="ARBA00022692"/>
    </source>
</evidence>
<evidence type="ECO:0000256" key="2">
    <source>
        <dbReference type="ARBA" id="ARBA00008932"/>
    </source>
</evidence>
<evidence type="ECO:0000256" key="1">
    <source>
        <dbReference type="ARBA" id="ARBA00004211"/>
    </source>
</evidence>
<dbReference type="Pfam" id="PF00635">
    <property type="entry name" value="Motile_Sperm"/>
    <property type="match status" value="1"/>
</dbReference>
<comment type="similarity">
    <text evidence="2">Belongs to the VAMP-associated protein (VAP) (TC 9.B.17) family.</text>
</comment>
<feature type="region of interest" description="Disordered" evidence="6">
    <location>
        <begin position="132"/>
        <end position="154"/>
    </location>
</feature>
<dbReference type="Proteomes" id="UP000267251">
    <property type="component" value="Unassembled WGS sequence"/>
</dbReference>
<evidence type="ECO:0000256" key="4">
    <source>
        <dbReference type="ARBA" id="ARBA00022989"/>
    </source>
</evidence>
<evidence type="ECO:0000313" key="9">
    <source>
        <dbReference type="Proteomes" id="UP000267251"/>
    </source>
</evidence>
<keyword evidence="9" id="KW-1185">Reference proteome</keyword>
<feature type="domain" description="MSP" evidence="7">
    <location>
        <begin position="2"/>
        <end position="126"/>
    </location>
</feature>
<dbReference type="GO" id="GO:0005886">
    <property type="term" value="C:plasma membrane"/>
    <property type="evidence" value="ECO:0007669"/>
    <property type="project" value="TreeGrafter"/>
</dbReference>
<dbReference type="InterPro" id="IPR013783">
    <property type="entry name" value="Ig-like_fold"/>
</dbReference>
<evidence type="ECO:0000256" key="6">
    <source>
        <dbReference type="SAM" id="MobiDB-lite"/>
    </source>
</evidence>
<dbReference type="Gene3D" id="2.60.40.10">
    <property type="entry name" value="Immunoglobulins"/>
    <property type="match status" value="1"/>
</dbReference>
<accession>A0A4P9Y421</accession>
<comment type="subcellular location">
    <subcellularLocation>
        <location evidence="1">Membrane</location>
        <topology evidence="1">Single-pass type IV membrane protein</topology>
    </subcellularLocation>
</comment>
<evidence type="ECO:0000256" key="5">
    <source>
        <dbReference type="ARBA" id="ARBA00023136"/>
    </source>
</evidence>
<dbReference type="PIRSF" id="PIRSF019693">
    <property type="entry name" value="VAMP-associated"/>
    <property type="match status" value="1"/>
</dbReference>